<keyword evidence="4" id="KW-1185">Reference proteome</keyword>
<name>A0ABM1KK05_GEKJA</name>
<evidence type="ECO:0000259" key="3">
    <source>
        <dbReference type="SMART" id="SM00337"/>
    </source>
</evidence>
<evidence type="ECO:0000313" key="5">
    <source>
        <dbReference type="RefSeq" id="XP_015274042.1"/>
    </source>
</evidence>
<dbReference type="Pfam" id="PF00452">
    <property type="entry name" value="Bcl-2"/>
    <property type="match status" value="1"/>
</dbReference>
<evidence type="ECO:0000256" key="2">
    <source>
        <dbReference type="ARBA" id="ARBA00022703"/>
    </source>
</evidence>
<evidence type="ECO:0000313" key="4">
    <source>
        <dbReference type="Proteomes" id="UP000694871"/>
    </source>
</evidence>
<reference evidence="5" key="1">
    <citation type="submission" date="2025-08" db="UniProtKB">
        <authorList>
            <consortium name="RefSeq"/>
        </authorList>
    </citation>
    <scope>IDENTIFICATION</scope>
</reference>
<dbReference type="InterPro" id="IPR036834">
    <property type="entry name" value="Bcl-2-like_sf"/>
</dbReference>
<dbReference type="PRINTS" id="PR01862">
    <property type="entry name" value="BCL2FAMILY"/>
</dbReference>
<comment type="similarity">
    <text evidence="1">Belongs to the Bcl-2 family.</text>
</comment>
<dbReference type="PROSITE" id="PS50062">
    <property type="entry name" value="BCL2_FAMILY"/>
    <property type="match status" value="1"/>
</dbReference>
<dbReference type="GeneID" id="107116610"/>
<organism evidence="4 5">
    <name type="scientific">Gekko japonicus</name>
    <name type="common">Schlegel's Japanese gecko</name>
    <dbReference type="NCBI Taxonomy" id="146911"/>
    <lineage>
        <taxon>Eukaryota</taxon>
        <taxon>Metazoa</taxon>
        <taxon>Chordata</taxon>
        <taxon>Craniata</taxon>
        <taxon>Vertebrata</taxon>
        <taxon>Euteleostomi</taxon>
        <taxon>Lepidosauria</taxon>
        <taxon>Squamata</taxon>
        <taxon>Bifurcata</taxon>
        <taxon>Gekkota</taxon>
        <taxon>Gekkonidae</taxon>
        <taxon>Gekkoninae</taxon>
        <taxon>Gekko</taxon>
    </lineage>
</organism>
<dbReference type="RefSeq" id="XP_015274042.1">
    <property type="nucleotide sequence ID" value="XM_015418556.1"/>
</dbReference>
<dbReference type="InterPro" id="IPR046371">
    <property type="entry name" value="Bcl-2_BH1-3"/>
</dbReference>
<dbReference type="InterPro" id="IPR026298">
    <property type="entry name" value="Bcl-2_fam"/>
</dbReference>
<proteinExistence type="inferred from homology"/>
<dbReference type="SUPFAM" id="SSF56854">
    <property type="entry name" value="Bcl-2 inhibitors of programmed cell death"/>
    <property type="match status" value="1"/>
</dbReference>
<feature type="domain" description="Bcl-2 Bcl-2 homology region 1-3" evidence="3">
    <location>
        <begin position="87"/>
        <end position="179"/>
    </location>
</feature>
<keyword evidence="2" id="KW-0053">Apoptosis</keyword>
<sequence length="203" mass="22673">MAAEAAAGRQLPPSSGGPGASDNLSYILRVGRALLIGFIRSLFQQHANDHPQRASVEQLSEDVALMDDLAREDVSAADQVSSLREFMLRLWQELSNNSEITSMVHSVTGNSNNPLKVLAEVSETMFANGINWGRIVVFFYFAYRVIAQTSSSWFPAVLEWATDFLQNRLVAWIQQQGGWIAMLNYTISSRCRRRPENTLSSMD</sequence>
<dbReference type="CDD" id="cd06845">
    <property type="entry name" value="Bcl-2_like"/>
    <property type="match status" value="1"/>
</dbReference>
<protein>
    <submittedName>
        <fullName evidence="5">Apoptosis regulator BAX-like</fullName>
    </submittedName>
</protein>
<dbReference type="SMART" id="SM00337">
    <property type="entry name" value="BCL"/>
    <property type="match status" value="1"/>
</dbReference>
<dbReference type="PANTHER" id="PTHR11256">
    <property type="entry name" value="BCL-2 RELATED"/>
    <property type="match status" value="1"/>
</dbReference>
<evidence type="ECO:0000256" key="1">
    <source>
        <dbReference type="ARBA" id="ARBA00009458"/>
    </source>
</evidence>
<dbReference type="Gene3D" id="1.10.437.10">
    <property type="entry name" value="Blc2-like"/>
    <property type="match status" value="1"/>
</dbReference>
<gene>
    <name evidence="5" type="primary">LOC107116610</name>
</gene>
<dbReference type="Proteomes" id="UP000694871">
    <property type="component" value="Unplaced"/>
</dbReference>
<dbReference type="PANTHER" id="PTHR11256:SF42">
    <property type="entry name" value="APOPTOSIS REGULATOR BAX"/>
    <property type="match status" value="1"/>
</dbReference>
<accession>A0ABM1KK05</accession>
<dbReference type="InterPro" id="IPR002475">
    <property type="entry name" value="Bcl2-like"/>
</dbReference>